<evidence type="ECO:0000313" key="2">
    <source>
        <dbReference type="Proteomes" id="UP000765509"/>
    </source>
</evidence>
<dbReference type="EMBL" id="AVOT02008600">
    <property type="protein sequence ID" value="MBW0486326.1"/>
    <property type="molecule type" value="Genomic_DNA"/>
</dbReference>
<evidence type="ECO:0000313" key="1">
    <source>
        <dbReference type="EMBL" id="MBW0486326.1"/>
    </source>
</evidence>
<keyword evidence="2" id="KW-1185">Reference proteome</keyword>
<gene>
    <name evidence="1" type="ORF">O181_026041</name>
</gene>
<dbReference type="OrthoDB" id="2516191at2759"/>
<protein>
    <submittedName>
        <fullName evidence="1">Uncharacterized protein</fullName>
    </submittedName>
</protein>
<sequence length="114" mass="13067">MTTSSPLVPFPTKLMDEDSSNENKLKTKLIKLNCINWVKWSCQTRNYMIGCGYRSLLKKHTDEEKPSSQYIRRNGAELALLGNSVSIYLHGILLAHQDSFYRAWEALGKECLNN</sequence>
<proteinExistence type="predicted"/>
<organism evidence="1 2">
    <name type="scientific">Austropuccinia psidii MF-1</name>
    <dbReference type="NCBI Taxonomy" id="1389203"/>
    <lineage>
        <taxon>Eukaryota</taxon>
        <taxon>Fungi</taxon>
        <taxon>Dikarya</taxon>
        <taxon>Basidiomycota</taxon>
        <taxon>Pucciniomycotina</taxon>
        <taxon>Pucciniomycetes</taxon>
        <taxon>Pucciniales</taxon>
        <taxon>Sphaerophragmiaceae</taxon>
        <taxon>Austropuccinia</taxon>
    </lineage>
</organism>
<dbReference type="AlphaFoldDB" id="A0A9Q3H047"/>
<dbReference type="Proteomes" id="UP000765509">
    <property type="component" value="Unassembled WGS sequence"/>
</dbReference>
<comment type="caution">
    <text evidence="1">The sequence shown here is derived from an EMBL/GenBank/DDBJ whole genome shotgun (WGS) entry which is preliminary data.</text>
</comment>
<accession>A0A9Q3H047</accession>
<name>A0A9Q3H047_9BASI</name>
<reference evidence="1" key="1">
    <citation type="submission" date="2021-03" db="EMBL/GenBank/DDBJ databases">
        <title>Draft genome sequence of rust myrtle Austropuccinia psidii MF-1, a brazilian biotype.</title>
        <authorList>
            <person name="Quecine M.C."/>
            <person name="Pachon D.M.R."/>
            <person name="Bonatelli M.L."/>
            <person name="Correr F.H."/>
            <person name="Franceschini L.M."/>
            <person name="Leite T.F."/>
            <person name="Margarido G.R.A."/>
            <person name="Almeida C.A."/>
            <person name="Ferrarezi J.A."/>
            <person name="Labate C.A."/>
        </authorList>
    </citation>
    <scope>NUCLEOTIDE SEQUENCE</scope>
    <source>
        <strain evidence="1">MF-1</strain>
    </source>
</reference>